<dbReference type="Gene3D" id="3.30.479.30">
    <property type="entry name" value="Band 7 domain"/>
    <property type="match status" value="1"/>
</dbReference>
<dbReference type="InterPro" id="IPR043202">
    <property type="entry name" value="Band-7_stomatin-like"/>
</dbReference>
<reference evidence="5" key="1">
    <citation type="journal article" date="2019" name="Int. J. Syst. Evol. Microbiol.">
        <title>The Global Catalogue of Microorganisms (GCM) 10K type strain sequencing project: providing services to taxonomists for standard genome sequencing and annotation.</title>
        <authorList>
            <consortium name="The Broad Institute Genomics Platform"/>
            <consortium name="The Broad Institute Genome Sequencing Center for Infectious Disease"/>
            <person name="Wu L."/>
            <person name="Ma J."/>
        </authorList>
    </citation>
    <scope>NUCLEOTIDE SEQUENCE [LARGE SCALE GENOMIC DNA]</scope>
    <source>
        <strain evidence="5">JCM 18050</strain>
    </source>
</reference>
<dbReference type="PANTHER" id="PTHR10264">
    <property type="entry name" value="BAND 7 PROTEIN-RELATED"/>
    <property type="match status" value="1"/>
</dbReference>
<dbReference type="InterPro" id="IPR036013">
    <property type="entry name" value="Band_7/SPFH_dom_sf"/>
</dbReference>
<dbReference type="SMART" id="SM00244">
    <property type="entry name" value="PHB"/>
    <property type="match status" value="1"/>
</dbReference>
<comment type="caution">
    <text evidence="4">The sequence shown here is derived from an EMBL/GenBank/DDBJ whole genome shotgun (WGS) entry which is preliminary data.</text>
</comment>
<dbReference type="Proteomes" id="UP001500171">
    <property type="component" value="Unassembled WGS sequence"/>
</dbReference>
<dbReference type="PRINTS" id="PR00721">
    <property type="entry name" value="STOMATIN"/>
</dbReference>
<organism evidence="4 5">
    <name type="scientific">Orbus sasakiae</name>
    <dbReference type="NCBI Taxonomy" id="1078475"/>
    <lineage>
        <taxon>Bacteria</taxon>
        <taxon>Pseudomonadati</taxon>
        <taxon>Pseudomonadota</taxon>
        <taxon>Gammaproteobacteria</taxon>
        <taxon>Orbales</taxon>
        <taxon>Orbaceae</taxon>
        <taxon>Orbus</taxon>
    </lineage>
</organism>
<dbReference type="Pfam" id="PF01145">
    <property type="entry name" value="Band_7"/>
    <property type="match status" value="1"/>
</dbReference>
<dbReference type="SUPFAM" id="SSF117892">
    <property type="entry name" value="Band 7/SPFH domain"/>
    <property type="match status" value="1"/>
</dbReference>
<evidence type="ECO:0000313" key="4">
    <source>
        <dbReference type="EMBL" id="GAA5113558.1"/>
    </source>
</evidence>
<sequence length="526" mass="59662">MIKTIKVKKHEIAMLYKNNEIEKVLTAGVHRIFDPLNTIGYQLINLAETKIAANMAEQLINFYPQIINQHCYLVDVADNEIALRYEEQKLVEVILPATKSLYWKSYKAHAIKKVVLQHGYALPTDIAQALIEAKNSNNAIVNIEKLVLHHFIHEQIGTLFVDNQLIQIIAPESIVGYCQFKHMIVLGKFNLRDNRIDDRIADTIEQRTPQQLAQFCLQMEVGANQAGLRYENDLLVEILSPGTKRLYWKNSHKQHMVTVDLHQGYTLSDEMVQQLLQPKLRQKEVLGDNSVLIAQVPAYHVGVLKVNGKIEQLLTAGITAYWRFNREISVDMVDTRLQALDVAGQEILTKDKVNLRVNLVANWHYTDVLTAFEKTAQPVDLLYRELQFGLREAIGTRSLDELLENKNIIDDVVTQHIKARLHGFGLQTVSLGVKDIILPGDMKAILSQVVEAEKAAQANVIRRREETSATRSLLNTAKVMENNPVALRLKEMETLERIAERIDKISVVGGLDQVLHGLVNIQPKNA</sequence>
<dbReference type="PANTHER" id="PTHR10264:SF83">
    <property type="entry name" value="BLL5629 PROTEIN"/>
    <property type="match status" value="1"/>
</dbReference>
<dbReference type="InterPro" id="IPR001972">
    <property type="entry name" value="Stomatin_HflK_fam"/>
</dbReference>
<dbReference type="Gene3D" id="6.10.250.2090">
    <property type="match status" value="1"/>
</dbReference>
<evidence type="ECO:0000313" key="5">
    <source>
        <dbReference type="Proteomes" id="UP001500171"/>
    </source>
</evidence>
<keyword evidence="5" id="KW-1185">Reference proteome</keyword>
<protein>
    <recommendedName>
        <fullName evidence="3">Band 7 domain-containing protein</fullName>
    </recommendedName>
</protein>
<dbReference type="CDD" id="cd13438">
    <property type="entry name" value="SPFH_eoslipins_u2"/>
    <property type="match status" value="1"/>
</dbReference>
<dbReference type="InterPro" id="IPR001107">
    <property type="entry name" value="Band_7"/>
</dbReference>
<evidence type="ECO:0000256" key="2">
    <source>
        <dbReference type="ARBA" id="ARBA00008164"/>
    </source>
</evidence>
<gene>
    <name evidence="4" type="ORF">GCM10023211_21870</name>
</gene>
<accession>A0ABP9ND97</accession>
<dbReference type="EMBL" id="BAABHY010000006">
    <property type="protein sequence ID" value="GAA5113558.1"/>
    <property type="molecule type" value="Genomic_DNA"/>
</dbReference>
<proteinExistence type="inferred from homology"/>
<name>A0ABP9ND97_9GAMM</name>
<comment type="similarity">
    <text evidence="2">Belongs to the band 7/mec-2 family.</text>
</comment>
<feature type="domain" description="Band 7" evidence="3">
    <location>
        <begin position="291"/>
        <end position="450"/>
    </location>
</feature>
<evidence type="ECO:0000256" key="1">
    <source>
        <dbReference type="ARBA" id="ARBA00004167"/>
    </source>
</evidence>
<evidence type="ECO:0000259" key="3">
    <source>
        <dbReference type="SMART" id="SM00244"/>
    </source>
</evidence>
<comment type="subcellular location">
    <subcellularLocation>
        <location evidence="1">Membrane</location>
        <topology evidence="1">Single-pass membrane protein</topology>
    </subcellularLocation>
</comment>